<dbReference type="GO" id="GO:0031991">
    <property type="term" value="P:regulation of actomyosin contractile ring contraction"/>
    <property type="evidence" value="ECO:0007669"/>
    <property type="project" value="TreeGrafter"/>
</dbReference>
<dbReference type="SMART" id="SM00325">
    <property type="entry name" value="RhoGEF"/>
    <property type="match status" value="1"/>
</dbReference>
<sequence length="955" mass="108701">MEKERMNTNRRKAIIELIETESIYANDLIVIKDIYLDREIHTQPAPIDRIDRHIIFSNIVQLSDLANHLSEALERDPEAVGTCFIAFIQKLFTIYCSKYGLANSTLNQFMNKINNQNKKTNKTKKAKGVVGQLEYITDCKALSEGRTSAWDLSSLLIKPVQRCLKYKLLLDQIIKFTDPDHPDISLIEAREGMIRVAETINETKRRNEIVEEMMKINKRRTATSKLRFHHNNNIREEHARWTIPIELSSLITQVKSEFNALNTLSDRILEAQNSILDWFLSTDKLIQKFKNVYSLGGNHIDHRYLHLDNYLHLVIRASLNGPLKFLSERIKSEIIPTIEELKKLYKNPILLINKYERRIKFYNHNNRSIPSSPNTSTETSTGPSSPTRKTSTSSSSTSTREMTEYTLRPSFDCPFGWPTQPNYPIDSNTTPSITTKETTKQSDGVLDTWNSLFPSTSSDEQSLHQEEPDLDQLATLLTKLYLESVYLPQPISPSTKESSLERFVTRLRKTSSLSDEEKHSLLDLYQSFLISEDSLDRKWSAEVPKIAKFYHDNSSDQSVGNQQEIDVEDQDEIFHRNEDLVLAFILNQFFDSNNTSSSSSSISFIKPDSISQQIEIWSIRETQLQIVLLLELIILTNLSLDSGSQLLHKKKRLLASPSKRKKQKKEEIDDDDDDEVVADLECLLEGLVDKLAMWQIISSLENNNLASIRNGLDTETPLDLDLVQKFWIDVIEEHYTSQLPLLNPSFRPKLFPTSIYDPSASSSLLPTQFDSTNTVSRSKSRAIDRTPNLKKLERKKVAQLDRQITEKARLNLSPTMAQLTGNNKRISRCSSINESINLSANLKTSKSLFNRRQVIMSNPSTNNNNIGSTSSTLFITNQSSLSNPTSSTSRSVSNPRIIASGSKRKQSIPKHKSLTSLLLSTPRKSIKTSSSLDFNSGNNNSNHVLVPDTPQTNKK</sequence>
<dbReference type="InterPro" id="IPR000219">
    <property type="entry name" value="DH_dom"/>
</dbReference>
<dbReference type="Gene3D" id="1.20.58.2130">
    <property type="match status" value="1"/>
</dbReference>
<dbReference type="InterPro" id="IPR035899">
    <property type="entry name" value="DBL_dom_sf"/>
</dbReference>
<feature type="compositionally biased region" description="Basic residues" evidence="1">
    <location>
        <begin position="902"/>
        <end position="913"/>
    </location>
</feature>
<organism evidence="3 4">
    <name type="scientific">Puccinia striiformis</name>
    <dbReference type="NCBI Taxonomy" id="27350"/>
    <lineage>
        <taxon>Eukaryota</taxon>
        <taxon>Fungi</taxon>
        <taxon>Dikarya</taxon>
        <taxon>Basidiomycota</taxon>
        <taxon>Pucciniomycotina</taxon>
        <taxon>Pucciniomycetes</taxon>
        <taxon>Pucciniales</taxon>
        <taxon>Pucciniaceae</taxon>
        <taxon>Puccinia</taxon>
    </lineage>
</organism>
<gene>
    <name evidence="3" type="ORF">PSTT_07365</name>
</gene>
<dbReference type="GO" id="GO:0005085">
    <property type="term" value="F:guanyl-nucleotide exchange factor activity"/>
    <property type="evidence" value="ECO:0007669"/>
    <property type="project" value="InterPro"/>
</dbReference>
<evidence type="ECO:0000313" key="4">
    <source>
        <dbReference type="Proteomes" id="UP000239156"/>
    </source>
</evidence>
<dbReference type="InterPro" id="IPR013948">
    <property type="entry name" value="DNA_replication_reg_Sld3_C"/>
</dbReference>
<dbReference type="Gene3D" id="1.20.900.10">
    <property type="entry name" value="Dbl homology (DH) domain"/>
    <property type="match status" value="1"/>
</dbReference>
<proteinExistence type="predicted"/>
<dbReference type="Proteomes" id="UP000239156">
    <property type="component" value="Unassembled WGS sequence"/>
</dbReference>
<feature type="compositionally biased region" description="Polar residues" evidence="1">
    <location>
        <begin position="927"/>
        <end position="955"/>
    </location>
</feature>
<dbReference type="GO" id="GO:0005737">
    <property type="term" value="C:cytoplasm"/>
    <property type="evidence" value="ECO:0007669"/>
    <property type="project" value="TreeGrafter"/>
</dbReference>
<dbReference type="EMBL" id="PKSL01000062">
    <property type="protein sequence ID" value="POW08648.1"/>
    <property type="molecule type" value="Genomic_DNA"/>
</dbReference>
<comment type="caution">
    <text evidence="3">The sequence shown here is derived from an EMBL/GenBank/DDBJ whole genome shotgun (WGS) entry which is preliminary data.</text>
</comment>
<feature type="region of interest" description="Disordered" evidence="1">
    <location>
        <begin position="365"/>
        <end position="403"/>
    </location>
</feature>
<protein>
    <recommendedName>
        <fullName evidence="2">DH domain-containing protein</fullName>
    </recommendedName>
</protein>
<reference evidence="3" key="1">
    <citation type="submission" date="2017-12" db="EMBL/GenBank/DDBJ databases">
        <title>Gene loss provides genomic basis for host adaptation in cereal stripe rust fungi.</title>
        <authorList>
            <person name="Xia C."/>
        </authorList>
    </citation>
    <scope>NUCLEOTIDE SEQUENCE [LARGE SCALE GENOMIC DNA]</scope>
    <source>
        <strain evidence="3">93-210</strain>
    </source>
</reference>
<name>A0A2S4VGN5_9BASI</name>
<dbReference type="GO" id="GO:0032955">
    <property type="term" value="P:regulation of division septum assembly"/>
    <property type="evidence" value="ECO:0007669"/>
    <property type="project" value="TreeGrafter"/>
</dbReference>
<dbReference type="AlphaFoldDB" id="A0A2S4VGN5"/>
<evidence type="ECO:0000313" key="3">
    <source>
        <dbReference type="EMBL" id="POW08648.1"/>
    </source>
</evidence>
<dbReference type="VEuPathDB" id="FungiDB:PSHT_13003"/>
<accession>A0A2S4VGN5</accession>
<feature type="region of interest" description="Disordered" evidence="1">
    <location>
        <begin position="418"/>
        <end position="451"/>
    </location>
</feature>
<dbReference type="PANTHER" id="PTHR22834">
    <property type="entry name" value="NUCLEAR FUSION PROTEIN FUS2"/>
    <property type="match status" value="1"/>
</dbReference>
<keyword evidence="4" id="KW-1185">Reference proteome</keyword>
<dbReference type="Pfam" id="PF00621">
    <property type="entry name" value="RhoGEF"/>
    <property type="match status" value="1"/>
</dbReference>
<dbReference type="VEuPathDB" id="FungiDB:PSHT_13004"/>
<dbReference type="PANTHER" id="PTHR22834:SF20">
    <property type="entry name" value="SH3 DOMAIN-CONTAINING PROTEIN"/>
    <property type="match status" value="1"/>
</dbReference>
<feature type="compositionally biased region" description="Low complexity" evidence="1">
    <location>
        <begin position="368"/>
        <end position="403"/>
    </location>
</feature>
<dbReference type="InterPro" id="IPR051492">
    <property type="entry name" value="Dynamin-Rho_GEF"/>
</dbReference>
<feature type="compositionally biased region" description="Polar residues" evidence="1">
    <location>
        <begin position="419"/>
        <end position="428"/>
    </location>
</feature>
<feature type="domain" description="DH" evidence="2">
    <location>
        <begin position="9"/>
        <end position="203"/>
    </location>
</feature>
<feature type="region of interest" description="Disordered" evidence="1">
    <location>
        <begin position="877"/>
        <end position="955"/>
    </location>
</feature>
<dbReference type="Pfam" id="PF08639">
    <property type="entry name" value="Sld3_STD"/>
    <property type="match status" value="1"/>
</dbReference>
<dbReference type="SUPFAM" id="SSF48065">
    <property type="entry name" value="DBL homology domain (DH-domain)"/>
    <property type="match status" value="1"/>
</dbReference>
<feature type="compositionally biased region" description="Low complexity" evidence="1">
    <location>
        <begin position="879"/>
        <end position="896"/>
    </location>
</feature>
<evidence type="ECO:0000256" key="1">
    <source>
        <dbReference type="SAM" id="MobiDB-lite"/>
    </source>
</evidence>
<evidence type="ECO:0000259" key="2">
    <source>
        <dbReference type="PROSITE" id="PS50010"/>
    </source>
</evidence>
<dbReference type="PROSITE" id="PS50010">
    <property type="entry name" value="DH_2"/>
    <property type="match status" value="1"/>
</dbReference>
<dbReference type="VEuPathDB" id="FungiDB:PSTT_07365"/>